<gene>
    <name evidence="1" type="ORF">IPOD504_LOCUS13336</name>
</gene>
<protein>
    <submittedName>
        <fullName evidence="1">Uncharacterized protein</fullName>
    </submittedName>
</protein>
<accession>A0ABN8ISL3</accession>
<name>A0ABN8ISL3_9NEOP</name>
<evidence type="ECO:0000313" key="2">
    <source>
        <dbReference type="Proteomes" id="UP000837857"/>
    </source>
</evidence>
<sequence length="145" mass="16376">MRSDVRRKLNRNLEKLVALYAIVQGNCDGESRISINCCQHARALVGAESRNEISLSKYRVRTVGRDRQFGMQVINELTTPTWVPDVARRRPAPQRSAAWLGRDPGLGWGAITPFPRARRFVFSHGSRHVIAAMATRRAHSERATL</sequence>
<dbReference type="Proteomes" id="UP000837857">
    <property type="component" value="Chromosome 4"/>
</dbReference>
<evidence type="ECO:0000313" key="1">
    <source>
        <dbReference type="EMBL" id="CAH2066231.1"/>
    </source>
</evidence>
<feature type="non-terminal residue" evidence="1">
    <location>
        <position position="145"/>
    </location>
</feature>
<keyword evidence="2" id="KW-1185">Reference proteome</keyword>
<dbReference type="EMBL" id="OW152816">
    <property type="protein sequence ID" value="CAH2066231.1"/>
    <property type="molecule type" value="Genomic_DNA"/>
</dbReference>
<reference evidence="1" key="1">
    <citation type="submission" date="2022-03" db="EMBL/GenBank/DDBJ databases">
        <authorList>
            <person name="Martin H S."/>
        </authorList>
    </citation>
    <scope>NUCLEOTIDE SEQUENCE</scope>
</reference>
<organism evidence="1 2">
    <name type="scientific">Iphiclides podalirius</name>
    <name type="common">scarce swallowtail</name>
    <dbReference type="NCBI Taxonomy" id="110791"/>
    <lineage>
        <taxon>Eukaryota</taxon>
        <taxon>Metazoa</taxon>
        <taxon>Ecdysozoa</taxon>
        <taxon>Arthropoda</taxon>
        <taxon>Hexapoda</taxon>
        <taxon>Insecta</taxon>
        <taxon>Pterygota</taxon>
        <taxon>Neoptera</taxon>
        <taxon>Endopterygota</taxon>
        <taxon>Lepidoptera</taxon>
        <taxon>Glossata</taxon>
        <taxon>Ditrysia</taxon>
        <taxon>Papilionoidea</taxon>
        <taxon>Papilionidae</taxon>
        <taxon>Papilioninae</taxon>
        <taxon>Iphiclides</taxon>
    </lineage>
</organism>
<proteinExistence type="predicted"/>